<keyword evidence="3 6" id="KW-0812">Transmembrane</keyword>
<evidence type="ECO:0000259" key="7">
    <source>
        <dbReference type="Pfam" id="PF06271"/>
    </source>
</evidence>
<keyword evidence="5 6" id="KW-0472">Membrane</keyword>
<dbReference type="InterPro" id="IPR051791">
    <property type="entry name" value="Pra-immunoreactive"/>
</dbReference>
<dbReference type="PANTHER" id="PTHR36115:SF6">
    <property type="entry name" value="PROLINE-RICH ANTIGEN HOMOLOG"/>
    <property type="match status" value="1"/>
</dbReference>
<keyword evidence="2" id="KW-1003">Cell membrane</keyword>
<feature type="domain" description="RDD" evidence="7">
    <location>
        <begin position="5"/>
        <end position="112"/>
    </location>
</feature>
<comment type="subcellular location">
    <subcellularLocation>
        <location evidence="1">Cell membrane</location>
        <topology evidence="1">Multi-pass membrane protein</topology>
    </subcellularLocation>
</comment>
<dbReference type="PANTHER" id="PTHR36115">
    <property type="entry name" value="PROLINE-RICH ANTIGEN HOMOLOG-RELATED"/>
    <property type="match status" value="1"/>
</dbReference>
<feature type="transmembrane region" description="Helical" evidence="6">
    <location>
        <begin position="12"/>
        <end position="34"/>
    </location>
</feature>
<dbReference type="AlphaFoldDB" id="A0A2M9BDT1"/>
<dbReference type="InterPro" id="IPR010432">
    <property type="entry name" value="RDD"/>
</dbReference>
<comment type="caution">
    <text evidence="8">The sequence shown here is derived from an EMBL/GenBank/DDBJ whole genome shotgun (WGS) entry which is preliminary data.</text>
</comment>
<dbReference type="GO" id="GO:0005886">
    <property type="term" value="C:plasma membrane"/>
    <property type="evidence" value="ECO:0007669"/>
    <property type="project" value="UniProtKB-SubCell"/>
</dbReference>
<evidence type="ECO:0000256" key="1">
    <source>
        <dbReference type="ARBA" id="ARBA00004651"/>
    </source>
</evidence>
<name>A0A2M9BDT1_9ACTN</name>
<organism evidence="8 9">
    <name type="scientific">Mumia flava</name>
    <dbReference type="NCBI Taxonomy" id="1348852"/>
    <lineage>
        <taxon>Bacteria</taxon>
        <taxon>Bacillati</taxon>
        <taxon>Actinomycetota</taxon>
        <taxon>Actinomycetes</taxon>
        <taxon>Propionibacteriales</taxon>
        <taxon>Nocardioidaceae</taxon>
        <taxon>Mumia</taxon>
    </lineage>
</organism>
<evidence type="ECO:0000256" key="2">
    <source>
        <dbReference type="ARBA" id="ARBA00022475"/>
    </source>
</evidence>
<evidence type="ECO:0000313" key="9">
    <source>
        <dbReference type="Proteomes" id="UP000230842"/>
    </source>
</evidence>
<evidence type="ECO:0000256" key="5">
    <source>
        <dbReference type="ARBA" id="ARBA00023136"/>
    </source>
</evidence>
<gene>
    <name evidence="8" type="ORF">CLV56_0303</name>
</gene>
<evidence type="ECO:0000256" key="4">
    <source>
        <dbReference type="ARBA" id="ARBA00022989"/>
    </source>
</evidence>
<keyword evidence="4 6" id="KW-1133">Transmembrane helix</keyword>
<evidence type="ECO:0000256" key="6">
    <source>
        <dbReference type="SAM" id="Phobius"/>
    </source>
</evidence>
<sequence>MPEIAGFGRRLLALLIDWIVASLTVALATGTPLAGPEAASSWWVLFAFFVEVAILDATLGYSIGKRIVGIHVIGPHGGPVGVMAFLRTALLCLVLPAILQNSEGRGFHDIAAGSVITPMRRA</sequence>
<feature type="transmembrane region" description="Helical" evidence="6">
    <location>
        <begin position="80"/>
        <end position="99"/>
    </location>
</feature>
<reference evidence="8 9" key="1">
    <citation type="submission" date="2017-11" db="EMBL/GenBank/DDBJ databases">
        <title>Genomic Encyclopedia of Archaeal and Bacterial Type Strains, Phase II (KMG-II): From Individual Species to Whole Genera.</title>
        <authorList>
            <person name="Goeker M."/>
        </authorList>
    </citation>
    <scope>NUCLEOTIDE SEQUENCE [LARGE SCALE GENOMIC DNA]</scope>
    <source>
        <strain evidence="8 9">DSM 27763</strain>
    </source>
</reference>
<keyword evidence="9" id="KW-1185">Reference proteome</keyword>
<dbReference type="Proteomes" id="UP000230842">
    <property type="component" value="Unassembled WGS sequence"/>
</dbReference>
<dbReference type="Pfam" id="PF06271">
    <property type="entry name" value="RDD"/>
    <property type="match status" value="1"/>
</dbReference>
<evidence type="ECO:0000256" key="3">
    <source>
        <dbReference type="ARBA" id="ARBA00022692"/>
    </source>
</evidence>
<protein>
    <submittedName>
        <fullName evidence="8">RDD family protein</fullName>
    </submittedName>
</protein>
<accession>A0A2M9BDT1</accession>
<evidence type="ECO:0000313" key="8">
    <source>
        <dbReference type="EMBL" id="PJJ56099.1"/>
    </source>
</evidence>
<feature type="transmembrane region" description="Helical" evidence="6">
    <location>
        <begin position="40"/>
        <end position="59"/>
    </location>
</feature>
<proteinExistence type="predicted"/>
<dbReference type="EMBL" id="PGEZ01000001">
    <property type="protein sequence ID" value="PJJ56099.1"/>
    <property type="molecule type" value="Genomic_DNA"/>
</dbReference>